<keyword evidence="1" id="KW-0004">4Fe-4S</keyword>
<evidence type="ECO:0000259" key="5">
    <source>
        <dbReference type="PROSITE" id="PS51379"/>
    </source>
</evidence>
<dbReference type="InterPro" id="IPR050954">
    <property type="entry name" value="ET_IronSulfur_Cluster-Binding"/>
</dbReference>
<feature type="domain" description="4Fe-4S ferredoxin-type" evidence="5">
    <location>
        <begin position="82"/>
        <end position="111"/>
    </location>
</feature>
<accession>A0A0A8BAZ5</accession>
<keyword evidence="3" id="KW-0408">Iron</keyword>
<dbReference type="KEGG" id="cbac:JI75_06490"/>
<dbReference type="Proteomes" id="UP000031121">
    <property type="component" value="Chromosome"/>
</dbReference>
<name>A0A0A8BAZ5_9ACTN</name>
<protein>
    <submittedName>
        <fullName evidence="6">4Fe-4S ferredoxin</fullName>
    </submittedName>
</protein>
<dbReference type="PANTHER" id="PTHR43177">
    <property type="entry name" value="PROTEIN NRFC"/>
    <property type="match status" value="1"/>
</dbReference>
<reference evidence="6 7" key="2">
    <citation type="journal article" date="2015" name="Genome Announc.">
        <title>Complete Genome Sequence of Coriobacteriaceae Strain 68-1-3, a Novel Mucus-Degrading Isolate from the Swine Intestinal Tract.</title>
        <authorList>
            <person name="Looft T."/>
            <person name="Bayles D.O."/>
            <person name="Alt D.P."/>
            <person name="Stanton T.B."/>
        </authorList>
    </citation>
    <scope>NUCLEOTIDE SEQUENCE [LARGE SCALE GENOMIC DNA]</scope>
    <source>
        <strain evidence="6 7">68-1-3</strain>
    </source>
</reference>
<keyword evidence="2" id="KW-0479">Metal-binding</keyword>
<dbReference type="GO" id="GO:0046872">
    <property type="term" value="F:metal ion binding"/>
    <property type="evidence" value="ECO:0007669"/>
    <property type="project" value="UniProtKB-KW"/>
</dbReference>
<organism evidence="6 7">
    <name type="scientific">Berryella intestinalis</name>
    <dbReference type="NCBI Taxonomy" id="1531429"/>
    <lineage>
        <taxon>Bacteria</taxon>
        <taxon>Bacillati</taxon>
        <taxon>Actinomycetota</taxon>
        <taxon>Coriobacteriia</taxon>
        <taxon>Eggerthellales</taxon>
        <taxon>Eggerthellaceae</taxon>
        <taxon>Berryella</taxon>
    </lineage>
</organism>
<evidence type="ECO:0000256" key="1">
    <source>
        <dbReference type="ARBA" id="ARBA00022485"/>
    </source>
</evidence>
<dbReference type="InterPro" id="IPR017896">
    <property type="entry name" value="4Fe4S_Fe-S-bd"/>
</dbReference>
<evidence type="ECO:0000313" key="7">
    <source>
        <dbReference type="Proteomes" id="UP000031121"/>
    </source>
</evidence>
<dbReference type="PANTHER" id="PTHR43177:SF3">
    <property type="entry name" value="PROTEIN NRFC HOMOLOG"/>
    <property type="match status" value="1"/>
</dbReference>
<keyword evidence="7" id="KW-1185">Reference proteome</keyword>
<evidence type="ECO:0000256" key="4">
    <source>
        <dbReference type="ARBA" id="ARBA00023014"/>
    </source>
</evidence>
<dbReference type="Pfam" id="PF13247">
    <property type="entry name" value="Fer4_11"/>
    <property type="match status" value="1"/>
</dbReference>
<dbReference type="Gene3D" id="3.30.70.20">
    <property type="match status" value="2"/>
</dbReference>
<dbReference type="RefSeq" id="WP_039689603.1">
    <property type="nucleotide sequence ID" value="NZ_CP009302.1"/>
</dbReference>
<dbReference type="EMBL" id="CP009302">
    <property type="protein sequence ID" value="AJC12352.1"/>
    <property type="molecule type" value="Genomic_DNA"/>
</dbReference>
<evidence type="ECO:0000313" key="6">
    <source>
        <dbReference type="EMBL" id="AJC12352.1"/>
    </source>
</evidence>
<dbReference type="PROSITE" id="PS51379">
    <property type="entry name" value="4FE4S_FER_2"/>
    <property type="match status" value="3"/>
</dbReference>
<evidence type="ECO:0000256" key="3">
    <source>
        <dbReference type="ARBA" id="ARBA00023004"/>
    </source>
</evidence>
<dbReference type="HOGENOM" id="CLU_043374_1_2_11"/>
<proteinExistence type="predicted"/>
<keyword evidence="4" id="KW-0411">Iron-sulfur</keyword>
<feature type="domain" description="4Fe-4S ferredoxin-type" evidence="5">
    <location>
        <begin position="50"/>
        <end position="81"/>
    </location>
</feature>
<dbReference type="SUPFAM" id="SSF54862">
    <property type="entry name" value="4Fe-4S ferredoxins"/>
    <property type="match status" value="1"/>
</dbReference>
<sequence>MANNKIVIDLDRCMGCDSCTVACMQENRVDLGRRYTKVLEVGPYGEFPHAQRYFLPVKCQHCLNAPCVRVCPTKASYKRGDGITLVDHTRCIGCQYCAMACPYGVRSYNHDTGVIEKCTLCSHLIDAGKTPACVDICPGHARLFGDLDDPSSEAAQAIASAGDGSVHHLADVGNKPGEAFILTRQAWRS</sequence>
<feature type="domain" description="4Fe-4S ferredoxin-type" evidence="5">
    <location>
        <begin position="4"/>
        <end position="34"/>
    </location>
</feature>
<dbReference type="PROSITE" id="PS00198">
    <property type="entry name" value="4FE4S_FER_1"/>
    <property type="match status" value="1"/>
</dbReference>
<evidence type="ECO:0000256" key="2">
    <source>
        <dbReference type="ARBA" id="ARBA00022723"/>
    </source>
</evidence>
<dbReference type="OrthoDB" id="9781559at2"/>
<dbReference type="CDD" id="cd10551">
    <property type="entry name" value="PsrB"/>
    <property type="match status" value="1"/>
</dbReference>
<reference evidence="7" key="1">
    <citation type="submission" date="2014-08" db="EMBL/GenBank/DDBJ databases">
        <title>Coriobacteriaceae sp. complete genome.</title>
        <authorList>
            <person name="Looft T."/>
            <person name="Bayles D.O."/>
            <person name="Stanton T.B."/>
        </authorList>
    </citation>
    <scope>NUCLEOTIDE SEQUENCE [LARGE SCALE GENOMIC DNA]</scope>
    <source>
        <strain evidence="7">68-1-3</strain>
    </source>
</reference>
<gene>
    <name evidence="6" type="ORF">JI75_06490</name>
</gene>
<dbReference type="InterPro" id="IPR017900">
    <property type="entry name" value="4Fe4S_Fe_S_CS"/>
</dbReference>
<dbReference type="AlphaFoldDB" id="A0A0A8BAZ5"/>
<dbReference type="GO" id="GO:0051539">
    <property type="term" value="F:4 iron, 4 sulfur cluster binding"/>
    <property type="evidence" value="ECO:0007669"/>
    <property type="project" value="UniProtKB-KW"/>
</dbReference>
<dbReference type="STRING" id="1531429.JI75_06490"/>